<proteinExistence type="predicted"/>
<keyword evidence="3" id="KW-1185">Reference proteome</keyword>
<evidence type="ECO:0000256" key="1">
    <source>
        <dbReference type="SAM" id="MobiDB-lite"/>
    </source>
</evidence>
<accession>A0A5B7GX27</accession>
<dbReference type="EMBL" id="VSRR010019257">
    <property type="protein sequence ID" value="MPC62059.1"/>
    <property type="molecule type" value="Genomic_DNA"/>
</dbReference>
<protein>
    <submittedName>
        <fullName evidence="2">Uncharacterized protein</fullName>
    </submittedName>
</protein>
<dbReference type="Proteomes" id="UP000324222">
    <property type="component" value="Unassembled WGS sequence"/>
</dbReference>
<feature type="region of interest" description="Disordered" evidence="1">
    <location>
        <begin position="1"/>
        <end position="51"/>
    </location>
</feature>
<evidence type="ECO:0000313" key="3">
    <source>
        <dbReference type="Proteomes" id="UP000324222"/>
    </source>
</evidence>
<dbReference type="AlphaFoldDB" id="A0A5B7GX27"/>
<feature type="region of interest" description="Disordered" evidence="1">
    <location>
        <begin position="69"/>
        <end position="102"/>
    </location>
</feature>
<sequence length="102" mass="11507">MRDEGKISSSTSRLRKEKKGKKVSRHSEKQVTLKSQRAARRDLNSANEKKFHNTLHFCTLVPLPLVRSKHKNQSANTATPPACSDNARPLHFRRTSSPSAET</sequence>
<evidence type="ECO:0000313" key="2">
    <source>
        <dbReference type="EMBL" id="MPC62059.1"/>
    </source>
</evidence>
<reference evidence="2 3" key="1">
    <citation type="submission" date="2019-05" db="EMBL/GenBank/DDBJ databases">
        <title>Another draft genome of Portunus trituberculatus and its Hox gene families provides insights of decapod evolution.</title>
        <authorList>
            <person name="Jeong J.-H."/>
            <person name="Song I."/>
            <person name="Kim S."/>
            <person name="Choi T."/>
            <person name="Kim D."/>
            <person name="Ryu S."/>
            <person name="Kim W."/>
        </authorList>
    </citation>
    <scope>NUCLEOTIDE SEQUENCE [LARGE SCALE GENOMIC DNA]</scope>
    <source>
        <tissue evidence="2">Muscle</tissue>
    </source>
</reference>
<feature type="compositionally biased region" description="Basic residues" evidence="1">
    <location>
        <begin position="13"/>
        <end position="24"/>
    </location>
</feature>
<comment type="caution">
    <text evidence="2">The sequence shown here is derived from an EMBL/GenBank/DDBJ whole genome shotgun (WGS) entry which is preliminary data.</text>
</comment>
<organism evidence="2 3">
    <name type="scientific">Portunus trituberculatus</name>
    <name type="common">Swimming crab</name>
    <name type="synonym">Neptunus trituberculatus</name>
    <dbReference type="NCBI Taxonomy" id="210409"/>
    <lineage>
        <taxon>Eukaryota</taxon>
        <taxon>Metazoa</taxon>
        <taxon>Ecdysozoa</taxon>
        <taxon>Arthropoda</taxon>
        <taxon>Crustacea</taxon>
        <taxon>Multicrustacea</taxon>
        <taxon>Malacostraca</taxon>
        <taxon>Eumalacostraca</taxon>
        <taxon>Eucarida</taxon>
        <taxon>Decapoda</taxon>
        <taxon>Pleocyemata</taxon>
        <taxon>Brachyura</taxon>
        <taxon>Eubrachyura</taxon>
        <taxon>Portunoidea</taxon>
        <taxon>Portunidae</taxon>
        <taxon>Portuninae</taxon>
        <taxon>Portunus</taxon>
    </lineage>
</organism>
<gene>
    <name evidence="2" type="ORF">E2C01_056139</name>
</gene>
<name>A0A5B7GX27_PORTR</name>
<feature type="compositionally biased region" description="Basic and acidic residues" evidence="1">
    <location>
        <begin position="39"/>
        <end position="51"/>
    </location>
</feature>